<evidence type="ECO:0000256" key="2">
    <source>
        <dbReference type="ARBA" id="ARBA00022475"/>
    </source>
</evidence>
<keyword evidence="2 8" id="KW-1003">Cell membrane</keyword>
<evidence type="ECO:0000259" key="9">
    <source>
        <dbReference type="PROSITE" id="PS50893"/>
    </source>
</evidence>
<dbReference type="GO" id="GO:0016887">
    <property type="term" value="F:ATP hydrolysis activity"/>
    <property type="evidence" value="ECO:0007669"/>
    <property type="project" value="InterPro"/>
</dbReference>
<evidence type="ECO:0000256" key="3">
    <source>
        <dbReference type="ARBA" id="ARBA00022519"/>
    </source>
</evidence>
<organism evidence="10 11">
    <name type="scientific">Candidatus Endobugula sertula</name>
    <name type="common">Bugula neritina bacterial symbiont</name>
    <dbReference type="NCBI Taxonomy" id="62101"/>
    <lineage>
        <taxon>Bacteria</taxon>
        <taxon>Pseudomonadati</taxon>
        <taxon>Pseudomonadota</taxon>
        <taxon>Gammaproteobacteria</taxon>
        <taxon>Cellvibrionales</taxon>
        <taxon>Cellvibrionaceae</taxon>
        <taxon>Candidatus Endobugula</taxon>
    </lineage>
</organism>
<comment type="subcellular location">
    <subcellularLocation>
        <location evidence="8">Cell inner membrane</location>
        <topology evidence="8">Peripheral membrane protein</topology>
    </subcellularLocation>
</comment>
<evidence type="ECO:0000256" key="7">
    <source>
        <dbReference type="ARBA" id="ARBA00023136"/>
    </source>
</evidence>
<dbReference type="STRING" id="62101.AB835_02485"/>
<dbReference type="InterPro" id="IPR011924">
    <property type="entry name" value="LolD_lipo_ATP-bd"/>
</dbReference>
<dbReference type="InterPro" id="IPR027417">
    <property type="entry name" value="P-loop_NTPase"/>
</dbReference>
<dbReference type="PROSITE" id="PS50893">
    <property type="entry name" value="ABC_TRANSPORTER_2"/>
    <property type="match status" value="1"/>
</dbReference>
<protein>
    <recommendedName>
        <fullName evidence="8">Lipoprotein-releasing system ATP-binding protein LolD</fullName>
        <ecNumber evidence="8">7.6.2.-</ecNumber>
    </recommendedName>
</protein>
<evidence type="ECO:0000256" key="4">
    <source>
        <dbReference type="ARBA" id="ARBA00022741"/>
    </source>
</evidence>
<dbReference type="InterPro" id="IPR003439">
    <property type="entry name" value="ABC_transporter-like_ATP-bd"/>
</dbReference>
<dbReference type="Pfam" id="PF00005">
    <property type="entry name" value="ABC_tran"/>
    <property type="match status" value="1"/>
</dbReference>
<proteinExistence type="inferred from homology"/>
<sequence length="232" mass="25249">MNDVIIQCRGLTKNYHEGPQDICVLDGVELELKRGERLAIIGSSGVGKSTLLNLLGGLDTPTSGDVSVVGELLSGLDDDRRGALRNQKLGFVYQFHHLLGEFTAEENVSMPLLIGGLNKHMATQRSVAILNKVGLANRLYHKPAELSGGERQRVAIARAIVTEPACVLMDEPTGNLDEETANTIESLLITLNQQMGLSFIIVTHNKRLAASMDRVLELKEGRLFPAVLEATR</sequence>
<dbReference type="GO" id="GO:0005886">
    <property type="term" value="C:plasma membrane"/>
    <property type="evidence" value="ECO:0007669"/>
    <property type="project" value="UniProtKB-SubCell"/>
</dbReference>
<dbReference type="Gene3D" id="3.40.50.300">
    <property type="entry name" value="P-loop containing nucleotide triphosphate hydrolases"/>
    <property type="match status" value="1"/>
</dbReference>
<keyword evidence="5 8" id="KW-0067">ATP-binding</keyword>
<dbReference type="InterPro" id="IPR003593">
    <property type="entry name" value="AAA+_ATPase"/>
</dbReference>
<evidence type="ECO:0000313" key="11">
    <source>
        <dbReference type="Proteomes" id="UP000242502"/>
    </source>
</evidence>
<dbReference type="GO" id="GO:0089705">
    <property type="term" value="P:protein localization to outer membrane"/>
    <property type="evidence" value="ECO:0007669"/>
    <property type="project" value="TreeGrafter"/>
</dbReference>
<dbReference type="EMBL" id="MDLC01000006">
    <property type="protein sequence ID" value="ODS24615.1"/>
    <property type="molecule type" value="Genomic_DNA"/>
</dbReference>
<dbReference type="SMART" id="SM00382">
    <property type="entry name" value="AAA"/>
    <property type="match status" value="1"/>
</dbReference>
<comment type="subunit">
    <text evidence="8">The complex is composed of two ATP-binding proteins (LolD) and two transmembrane proteins (LolC and LolE).</text>
</comment>
<keyword evidence="1 8" id="KW-0813">Transport</keyword>
<dbReference type="EC" id="7.6.2.-" evidence="8"/>
<gene>
    <name evidence="8" type="primary">lolD</name>
    <name evidence="10" type="ORF">AB835_02485</name>
</gene>
<dbReference type="PANTHER" id="PTHR24220">
    <property type="entry name" value="IMPORT ATP-BINDING PROTEIN"/>
    <property type="match status" value="1"/>
</dbReference>
<evidence type="ECO:0000256" key="5">
    <source>
        <dbReference type="ARBA" id="ARBA00022840"/>
    </source>
</evidence>
<dbReference type="GO" id="GO:0044874">
    <property type="term" value="P:lipoprotein localization to outer membrane"/>
    <property type="evidence" value="ECO:0007669"/>
    <property type="project" value="UniProtKB-ARBA"/>
</dbReference>
<dbReference type="NCBIfam" id="TIGR02211">
    <property type="entry name" value="LolD_lipo_ex"/>
    <property type="match status" value="1"/>
</dbReference>
<dbReference type="FunFam" id="3.40.50.300:FF:000230">
    <property type="entry name" value="Lipoprotein-releasing system ATP-binding protein LolD"/>
    <property type="match status" value="1"/>
</dbReference>
<keyword evidence="3 8" id="KW-0997">Cell inner membrane</keyword>
<keyword evidence="7 8" id="KW-0472">Membrane</keyword>
<feature type="domain" description="ABC transporter" evidence="9">
    <location>
        <begin position="6"/>
        <end position="230"/>
    </location>
</feature>
<dbReference type="SUPFAM" id="SSF52540">
    <property type="entry name" value="P-loop containing nucleoside triphosphate hydrolases"/>
    <property type="match status" value="1"/>
</dbReference>
<dbReference type="GO" id="GO:0005524">
    <property type="term" value="F:ATP binding"/>
    <property type="evidence" value="ECO:0007669"/>
    <property type="project" value="UniProtKB-UniRule"/>
</dbReference>
<comment type="similarity">
    <text evidence="8">Belongs to the ABC transporter superfamily. Lipoprotein translocase (TC 3.A.1.125) family.</text>
</comment>
<name>A0A1D2QSP9_9GAMM</name>
<keyword evidence="10" id="KW-0449">Lipoprotein</keyword>
<keyword evidence="4 8" id="KW-0547">Nucleotide-binding</keyword>
<dbReference type="InterPro" id="IPR017871">
    <property type="entry name" value="ABC_transporter-like_CS"/>
</dbReference>
<accession>A0A1D2QSP9</accession>
<reference evidence="10 11" key="1">
    <citation type="journal article" date="2016" name="Appl. Environ. Microbiol.">
        <title>Lack of Overt Genome Reduction in the Bryostatin-Producing Bryozoan Symbiont "Candidatus Endobugula sertula".</title>
        <authorList>
            <person name="Miller I.J."/>
            <person name="Vanee N."/>
            <person name="Fong S.S."/>
            <person name="Lim-Fong G.E."/>
            <person name="Kwan J.C."/>
        </authorList>
    </citation>
    <scope>NUCLEOTIDE SEQUENCE [LARGE SCALE GENOMIC DNA]</scope>
    <source>
        <strain evidence="10">AB1-4</strain>
    </source>
</reference>
<comment type="caution">
    <text evidence="10">The sequence shown here is derived from an EMBL/GenBank/DDBJ whole genome shotgun (WGS) entry which is preliminary data.</text>
</comment>
<evidence type="ECO:0000313" key="10">
    <source>
        <dbReference type="EMBL" id="ODS24615.1"/>
    </source>
</evidence>
<dbReference type="Proteomes" id="UP000242502">
    <property type="component" value="Unassembled WGS sequence"/>
</dbReference>
<dbReference type="InterPro" id="IPR017911">
    <property type="entry name" value="MacB-like_ATP-bd"/>
</dbReference>
<dbReference type="InterPro" id="IPR015854">
    <property type="entry name" value="ABC_transpr_LolD-like"/>
</dbReference>
<dbReference type="CDD" id="cd03255">
    <property type="entry name" value="ABC_MJ0796_LolCDE_FtsE"/>
    <property type="match status" value="1"/>
</dbReference>
<evidence type="ECO:0000256" key="8">
    <source>
        <dbReference type="RuleBase" id="RU367068"/>
    </source>
</evidence>
<evidence type="ECO:0000256" key="6">
    <source>
        <dbReference type="ARBA" id="ARBA00022967"/>
    </source>
</evidence>
<evidence type="ECO:0000256" key="1">
    <source>
        <dbReference type="ARBA" id="ARBA00022448"/>
    </source>
</evidence>
<dbReference type="GO" id="GO:0022857">
    <property type="term" value="F:transmembrane transporter activity"/>
    <property type="evidence" value="ECO:0007669"/>
    <property type="project" value="TreeGrafter"/>
</dbReference>
<dbReference type="AlphaFoldDB" id="A0A1D2QSP9"/>
<keyword evidence="6 8" id="KW-1278">Translocase</keyword>
<dbReference type="PROSITE" id="PS00211">
    <property type="entry name" value="ABC_TRANSPORTER_1"/>
    <property type="match status" value="1"/>
</dbReference>
<dbReference type="PANTHER" id="PTHR24220:SF689">
    <property type="entry name" value="LIPOPROTEIN-RELEASING SYSTEM ATP-BINDING PROTEIN LOLD"/>
    <property type="match status" value="1"/>
</dbReference>
<comment type="function">
    <text evidence="8">Part of the ABC transporter complex LolCDE involved in the translocation of mature outer membrane-directed lipoproteins, from the inner membrane to the periplasmic chaperone, LolA. Responsible for the formation of the LolA-lipoprotein complex in an ATP-dependent manner.</text>
</comment>